<evidence type="ECO:0000256" key="1">
    <source>
        <dbReference type="SAM" id="MobiDB-lite"/>
    </source>
</evidence>
<feature type="compositionally biased region" description="Polar residues" evidence="1">
    <location>
        <begin position="275"/>
        <end position="296"/>
    </location>
</feature>
<sequence>MQKLGPRVRVASDNLLSDLRAREGGPALDLSQDERPLWSFPNDDPTRRDNGREHELHIETGSFIGCTNTLSRNDFVPSFRRLPWSLLTYPRPLKLFLPPVSLFFFLSNMLDWTIDHSWIQLLEQEKHANALSDPYIRFLTDDMFDVPLLKKIEGRVENERKEELERTRNPSLPRLSFDRARTVEEKRRHAQFLACPLVDLVHPGLAICRICWDLVCLSKKMWFDPAHWKCHLKRCTENLEHLKQNHTVEELTAAVMSGKPVPRRRRTGGRARRFQPSTRALRSKVQPTNDEVTSLASLIPSPIIDDAPGAAGERGRTPQSEVGAASTDTSSLGSPPLTPSSPVFNLQRRTGGRGLKPHPYTQRSWETQSASSNTTSSTSPPQPFLSVAVDKEMVEAAMILCVIDRRWRRKSIS</sequence>
<feature type="region of interest" description="Disordered" evidence="1">
    <location>
        <begin position="260"/>
        <end position="384"/>
    </location>
</feature>
<feature type="compositionally biased region" description="Low complexity" evidence="1">
    <location>
        <begin position="367"/>
        <end position="379"/>
    </location>
</feature>
<protein>
    <submittedName>
        <fullName evidence="2">Uncharacterized protein</fullName>
    </submittedName>
</protein>
<dbReference type="EMBL" id="JAACJK010000014">
    <property type="protein sequence ID" value="KAF5338366.1"/>
    <property type="molecule type" value="Genomic_DNA"/>
</dbReference>
<feature type="compositionally biased region" description="Basic residues" evidence="1">
    <location>
        <begin position="261"/>
        <end position="273"/>
    </location>
</feature>
<organism evidence="2 3">
    <name type="scientific">Ephemerocybe angulata</name>
    <dbReference type="NCBI Taxonomy" id="980116"/>
    <lineage>
        <taxon>Eukaryota</taxon>
        <taxon>Fungi</taxon>
        <taxon>Dikarya</taxon>
        <taxon>Basidiomycota</taxon>
        <taxon>Agaricomycotina</taxon>
        <taxon>Agaricomycetes</taxon>
        <taxon>Agaricomycetidae</taxon>
        <taxon>Agaricales</taxon>
        <taxon>Agaricineae</taxon>
        <taxon>Psathyrellaceae</taxon>
        <taxon>Ephemerocybe</taxon>
    </lineage>
</organism>
<name>A0A8H5FIT0_9AGAR</name>
<reference evidence="2 3" key="1">
    <citation type="journal article" date="2020" name="ISME J.">
        <title>Uncovering the hidden diversity of litter-decomposition mechanisms in mushroom-forming fungi.</title>
        <authorList>
            <person name="Floudas D."/>
            <person name="Bentzer J."/>
            <person name="Ahren D."/>
            <person name="Johansson T."/>
            <person name="Persson P."/>
            <person name="Tunlid A."/>
        </authorList>
    </citation>
    <scope>NUCLEOTIDE SEQUENCE [LARGE SCALE GENOMIC DNA]</scope>
    <source>
        <strain evidence="2 3">CBS 175.51</strain>
    </source>
</reference>
<feature type="region of interest" description="Disordered" evidence="1">
    <location>
        <begin position="26"/>
        <end position="51"/>
    </location>
</feature>
<gene>
    <name evidence="2" type="ORF">D9611_012483</name>
</gene>
<dbReference type="OrthoDB" id="10342157at2759"/>
<dbReference type="Proteomes" id="UP000541558">
    <property type="component" value="Unassembled WGS sequence"/>
</dbReference>
<proteinExistence type="predicted"/>
<evidence type="ECO:0000313" key="3">
    <source>
        <dbReference type="Proteomes" id="UP000541558"/>
    </source>
</evidence>
<keyword evidence="3" id="KW-1185">Reference proteome</keyword>
<feature type="compositionally biased region" description="Low complexity" evidence="1">
    <location>
        <begin position="326"/>
        <end position="335"/>
    </location>
</feature>
<dbReference type="AlphaFoldDB" id="A0A8H5FIT0"/>
<evidence type="ECO:0000313" key="2">
    <source>
        <dbReference type="EMBL" id="KAF5338366.1"/>
    </source>
</evidence>
<accession>A0A8H5FIT0</accession>
<comment type="caution">
    <text evidence="2">The sequence shown here is derived from an EMBL/GenBank/DDBJ whole genome shotgun (WGS) entry which is preliminary data.</text>
</comment>